<evidence type="ECO:0000256" key="2">
    <source>
        <dbReference type="SAM" id="MobiDB-lite"/>
    </source>
</evidence>
<dbReference type="Proteomes" id="UP000717996">
    <property type="component" value="Unassembled WGS sequence"/>
</dbReference>
<organism evidence="4 5">
    <name type="scientific">Rhizopus oryzae</name>
    <name type="common">Mucormycosis agent</name>
    <name type="synonym">Rhizopus arrhizus var. delemar</name>
    <dbReference type="NCBI Taxonomy" id="64495"/>
    <lineage>
        <taxon>Eukaryota</taxon>
        <taxon>Fungi</taxon>
        <taxon>Fungi incertae sedis</taxon>
        <taxon>Mucoromycota</taxon>
        <taxon>Mucoromycotina</taxon>
        <taxon>Mucoromycetes</taxon>
        <taxon>Mucorales</taxon>
        <taxon>Mucorineae</taxon>
        <taxon>Rhizopodaceae</taxon>
        <taxon>Rhizopus</taxon>
    </lineage>
</organism>
<reference evidence="4" key="1">
    <citation type="journal article" date="2020" name="Microb. Genom.">
        <title>Genetic diversity of clinical and environmental Mucorales isolates obtained from an investigation of mucormycosis cases among solid organ transplant recipients.</title>
        <authorList>
            <person name="Nguyen M.H."/>
            <person name="Kaul D."/>
            <person name="Muto C."/>
            <person name="Cheng S.J."/>
            <person name="Richter R.A."/>
            <person name="Bruno V.M."/>
            <person name="Liu G."/>
            <person name="Beyhan S."/>
            <person name="Sundermann A.J."/>
            <person name="Mounaud S."/>
            <person name="Pasculle A.W."/>
            <person name="Nierman W.C."/>
            <person name="Driscoll E."/>
            <person name="Cumbie R."/>
            <person name="Clancy C.J."/>
            <person name="Dupont C.L."/>
        </authorList>
    </citation>
    <scope>NUCLEOTIDE SEQUENCE</scope>
    <source>
        <strain evidence="4">GL16</strain>
    </source>
</reference>
<dbReference type="Pfam" id="PF07716">
    <property type="entry name" value="bZIP_2"/>
    <property type="match status" value="1"/>
</dbReference>
<feature type="compositionally biased region" description="Low complexity" evidence="2">
    <location>
        <begin position="1"/>
        <end position="12"/>
    </location>
</feature>
<dbReference type="Gene3D" id="1.20.5.170">
    <property type="match status" value="1"/>
</dbReference>
<sequence>MAISSITSPTSSNGSLLSTPKDTDALTSSPVFSSKTNLCNTTLSPQSVSSHLSCSVPNSPEILLGTFTAQHSHSSSTYPGSISNSTTKQQYQLDYPSTCVYSTNGHHRKLPLIRPDDPSLQHSNPSNAPLTLNERRQRNKAASAKYRAKKNQQHGEMRFMISSLTKENDLLQRQLDQAREENRRLKSSCDKLRGKMLAEKMLKKLLNGSTTHQMVMNDDDSDDEENFEPREEMLINNSFMIKDIKPTNQLNIFAT</sequence>
<feature type="domain" description="BZIP" evidence="3">
    <location>
        <begin position="134"/>
        <end position="192"/>
    </location>
</feature>
<dbReference type="InterPro" id="IPR004827">
    <property type="entry name" value="bZIP"/>
</dbReference>
<dbReference type="SUPFAM" id="SSF57959">
    <property type="entry name" value="Leucine zipper domain"/>
    <property type="match status" value="1"/>
</dbReference>
<feature type="compositionally biased region" description="Polar residues" evidence="2">
    <location>
        <begin position="13"/>
        <end position="24"/>
    </location>
</feature>
<dbReference type="OrthoDB" id="1939598at2759"/>
<feature type="region of interest" description="Disordered" evidence="2">
    <location>
        <begin position="109"/>
        <end position="152"/>
    </location>
</feature>
<feature type="compositionally biased region" description="Polar residues" evidence="2">
    <location>
        <begin position="120"/>
        <end position="130"/>
    </location>
</feature>
<evidence type="ECO:0000313" key="4">
    <source>
        <dbReference type="EMBL" id="KAG1533956.1"/>
    </source>
</evidence>
<evidence type="ECO:0000256" key="1">
    <source>
        <dbReference type="SAM" id="Coils"/>
    </source>
</evidence>
<protein>
    <recommendedName>
        <fullName evidence="3">BZIP domain-containing protein</fullName>
    </recommendedName>
</protein>
<feature type="coiled-coil region" evidence="1">
    <location>
        <begin position="161"/>
        <end position="195"/>
    </location>
</feature>
<dbReference type="CDD" id="cd14705">
    <property type="entry name" value="bZIP_Zip1"/>
    <property type="match status" value="1"/>
</dbReference>
<dbReference type="AlphaFoldDB" id="A0A9P6XWC0"/>
<dbReference type="GO" id="GO:0003700">
    <property type="term" value="F:DNA-binding transcription factor activity"/>
    <property type="evidence" value="ECO:0007669"/>
    <property type="project" value="InterPro"/>
</dbReference>
<dbReference type="SMART" id="SM00338">
    <property type="entry name" value="BRLZ"/>
    <property type="match status" value="1"/>
</dbReference>
<evidence type="ECO:0000313" key="5">
    <source>
        <dbReference type="Proteomes" id="UP000717996"/>
    </source>
</evidence>
<dbReference type="InterPro" id="IPR046347">
    <property type="entry name" value="bZIP_sf"/>
</dbReference>
<evidence type="ECO:0000259" key="3">
    <source>
        <dbReference type="PROSITE" id="PS50217"/>
    </source>
</evidence>
<dbReference type="PROSITE" id="PS50217">
    <property type="entry name" value="BZIP"/>
    <property type="match status" value="1"/>
</dbReference>
<gene>
    <name evidence="4" type="ORF">G6F51_012355</name>
</gene>
<proteinExistence type="predicted"/>
<dbReference type="PROSITE" id="PS00036">
    <property type="entry name" value="BZIP_BASIC"/>
    <property type="match status" value="1"/>
</dbReference>
<accession>A0A9P6XWC0</accession>
<name>A0A9P6XWC0_RHIOR</name>
<comment type="caution">
    <text evidence="4">The sequence shown here is derived from an EMBL/GenBank/DDBJ whole genome shotgun (WGS) entry which is preliminary data.</text>
</comment>
<feature type="region of interest" description="Disordered" evidence="2">
    <location>
        <begin position="1"/>
        <end position="24"/>
    </location>
</feature>
<dbReference type="EMBL" id="JAANIT010003525">
    <property type="protein sequence ID" value="KAG1533956.1"/>
    <property type="molecule type" value="Genomic_DNA"/>
</dbReference>
<keyword evidence="1" id="KW-0175">Coiled coil</keyword>